<evidence type="ECO:0000313" key="3">
    <source>
        <dbReference type="EMBL" id="QDC23648.1"/>
    </source>
</evidence>
<organism evidence="3 4">
    <name type="scientific">Georgenia yuyongxinii</name>
    <dbReference type="NCBI Taxonomy" id="2589797"/>
    <lineage>
        <taxon>Bacteria</taxon>
        <taxon>Bacillati</taxon>
        <taxon>Actinomycetota</taxon>
        <taxon>Actinomycetes</taxon>
        <taxon>Micrococcales</taxon>
        <taxon>Bogoriellaceae</taxon>
        <taxon>Georgenia</taxon>
    </lineage>
</organism>
<protein>
    <submittedName>
        <fullName evidence="3">Outer membrane lipoprotein carrier protein LolA</fullName>
    </submittedName>
</protein>
<name>A0A5B8BZD8_9MICO</name>
<accession>A0A5B8BZD8</accession>
<dbReference type="Proteomes" id="UP000314616">
    <property type="component" value="Chromosome"/>
</dbReference>
<gene>
    <name evidence="3" type="ORF">FE374_02505</name>
</gene>
<proteinExistence type="predicted"/>
<sequence length="372" mass="37806">MARSWSRWVPAAAVPVVVVSAALISQAGAATDLPDKSADELLTMVGEHSVEAFSGSFEQTADLGLPQLPDGVTAGAGGDEAAQVGDLLALLSGSRSGRLYVGGPDQARLQVMSDFAEQDVIRNGTDVWLYDSKENAATHVTVPEHDGAKPDAPAGAMPTPEEVADHLLAAVDPSTEVTVGDDATVAGRPAYELVLTPRTDATLVDSVAISVDAETGMPLGVTVRARGQSDPAFEVAYTSLDLGAPDPSRFEFTPPSGATVTEKDLAHDGAAWAPSDGSGSTDAAPDHGTSPPAGPDATGPEPTVLGSGWDAVVVIPAGAPSPTDEPLLDQLTTAVEGGRLLSTALVNVLVTDDGRVLAGSVPLERLQAAATE</sequence>
<reference evidence="3 4" key="1">
    <citation type="submission" date="2019-05" db="EMBL/GenBank/DDBJ databases">
        <title>Georgenia *** sp. nov., and Georgenia *** sp. nov., isolated from the intestinal contents of plateau pika (Ochotona curzoniae) in the Qinghai-Tibet plateau of China.</title>
        <authorList>
            <person name="Tian Z."/>
        </authorList>
    </citation>
    <scope>NUCLEOTIDE SEQUENCE [LARGE SCALE GENOMIC DNA]</scope>
    <source>
        <strain evidence="3 4">Z443</strain>
    </source>
</reference>
<dbReference type="InterPro" id="IPR029046">
    <property type="entry name" value="LolA/LolB/LppX"/>
</dbReference>
<evidence type="ECO:0000313" key="4">
    <source>
        <dbReference type="Proteomes" id="UP000314616"/>
    </source>
</evidence>
<feature type="chain" id="PRO_5022846756" evidence="2">
    <location>
        <begin position="30"/>
        <end position="372"/>
    </location>
</feature>
<dbReference type="CDD" id="cd16325">
    <property type="entry name" value="LolA"/>
    <property type="match status" value="1"/>
</dbReference>
<dbReference type="InterPro" id="IPR004564">
    <property type="entry name" value="OM_lipoprot_carrier_LolA-like"/>
</dbReference>
<keyword evidence="3" id="KW-0449">Lipoprotein</keyword>
<evidence type="ECO:0000256" key="1">
    <source>
        <dbReference type="SAM" id="MobiDB-lite"/>
    </source>
</evidence>
<dbReference type="KEGG" id="gyu:FE374_02505"/>
<dbReference type="InterPro" id="IPR052944">
    <property type="entry name" value="Sporulation_related"/>
</dbReference>
<keyword evidence="2" id="KW-0732">Signal</keyword>
<dbReference type="PANTHER" id="PTHR37507:SF2">
    <property type="entry name" value="SPORULATION PROTEIN YDCC"/>
    <property type="match status" value="1"/>
</dbReference>
<dbReference type="Gene3D" id="2.50.20.10">
    <property type="entry name" value="Lipoprotein localisation LolA/LolB/LppX"/>
    <property type="match status" value="1"/>
</dbReference>
<dbReference type="OrthoDB" id="4822274at2"/>
<dbReference type="PANTHER" id="PTHR37507">
    <property type="entry name" value="SPORULATION PROTEIN YDCC"/>
    <property type="match status" value="1"/>
</dbReference>
<feature type="signal peptide" evidence="2">
    <location>
        <begin position="1"/>
        <end position="29"/>
    </location>
</feature>
<dbReference type="AlphaFoldDB" id="A0A5B8BZD8"/>
<feature type="region of interest" description="Disordered" evidence="1">
    <location>
        <begin position="269"/>
        <end position="306"/>
    </location>
</feature>
<dbReference type="SUPFAM" id="SSF89392">
    <property type="entry name" value="Prokaryotic lipoproteins and lipoprotein localization factors"/>
    <property type="match status" value="1"/>
</dbReference>
<evidence type="ECO:0000256" key="2">
    <source>
        <dbReference type="SAM" id="SignalP"/>
    </source>
</evidence>
<dbReference type="EMBL" id="CP040915">
    <property type="protein sequence ID" value="QDC23648.1"/>
    <property type="molecule type" value="Genomic_DNA"/>
</dbReference>
<dbReference type="RefSeq" id="WP_139927090.1">
    <property type="nucleotide sequence ID" value="NZ_CP040915.1"/>
</dbReference>